<sequence>MYRPFATYFDRLAFTYRDRTYFFGVKARLLAGFSILLLFLIPLNTAKFIIDPPPFVGLRVVFNLCMGVAAVMSLRWIRKGRPELAGNCLVLATVLPVHLISLLVPAYQQPLSAAILMFLFGVVFMLLSLVFATRMVALGILVITVSSQVSFHFTQLQLDTIEGSMRFAATTLLRDGLISLGLVFILGMALVRMIETAHRRSEESLRETRATNENLGRLVAERTYELETATELANEASRAKGDFLANMSHEIRTPLNGIIASSDLLRRRDDLSPEAAEHVRLIAESGELLLKQLSDILDFSKIESGQFSLEAQPVEVPALVTDCVTLLAPKAAQGGMRIECVLGVDVPPYLQGDGFRLRQVLLNLLSNAIKFTPSGGDVRITVTQAGSHASVAQIRFEVRDTGIGMDEFAMNRLFERFTQADSSTTRRYGGTGLGLAISSRIVGMMGGRIEVESSPGVGSVFYFTVPFGVITAAEGELDVPAPQVVRLGLSVLVVEDNAMNLKILGAQLTALGCTHSVAVDGVEALAALKKGPLPDVILMDCHMPNLDGWEATRCIRSWGDKAATIPIIALTAAALPEERARCMEAGMNDFLSKPVKLSGLQQALRPFVRAEEASGVRRV</sequence>
<evidence type="ECO:0000259" key="7">
    <source>
        <dbReference type="PROSITE" id="PS50109"/>
    </source>
</evidence>
<dbReference type="InterPro" id="IPR004358">
    <property type="entry name" value="Sig_transdc_His_kin-like_C"/>
</dbReference>
<dbReference type="SMART" id="SM00387">
    <property type="entry name" value="HATPase_c"/>
    <property type="match status" value="1"/>
</dbReference>
<dbReference type="InterPro" id="IPR003594">
    <property type="entry name" value="HATPase_dom"/>
</dbReference>
<dbReference type="OrthoDB" id="185434at2"/>
<dbReference type="PANTHER" id="PTHR45339">
    <property type="entry name" value="HYBRID SIGNAL TRANSDUCTION HISTIDINE KINASE J"/>
    <property type="match status" value="1"/>
</dbReference>
<dbReference type="InterPro" id="IPR003661">
    <property type="entry name" value="HisK_dim/P_dom"/>
</dbReference>
<keyword evidence="6" id="KW-1133">Transmembrane helix</keyword>
<evidence type="ECO:0000256" key="5">
    <source>
        <dbReference type="PROSITE-ProRule" id="PRU00169"/>
    </source>
</evidence>
<comment type="caution">
    <text evidence="9">The sequence shown here is derived from an EMBL/GenBank/DDBJ whole genome shotgun (WGS) entry which is preliminary data.</text>
</comment>
<dbReference type="Pfam" id="PF00512">
    <property type="entry name" value="HisKA"/>
    <property type="match status" value="1"/>
</dbReference>
<dbReference type="InterPro" id="IPR011006">
    <property type="entry name" value="CheY-like_superfamily"/>
</dbReference>
<evidence type="ECO:0000259" key="8">
    <source>
        <dbReference type="PROSITE" id="PS50110"/>
    </source>
</evidence>
<dbReference type="PRINTS" id="PR00344">
    <property type="entry name" value="BCTRLSENSOR"/>
</dbReference>
<feature type="transmembrane region" description="Helical" evidence="6">
    <location>
        <begin position="55"/>
        <end position="77"/>
    </location>
</feature>
<dbReference type="Gene3D" id="3.30.565.10">
    <property type="entry name" value="Histidine kinase-like ATPase, C-terminal domain"/>
    <property type="match status" value="1"/>
</dbReference>
<evidence type="ECO:0000256" key="6">
    <source>
        <dbReference type="SAM" id="Phobius"/>
    </source>
</evidence>
<feature type="transmembrane region" description="Helical" evidence="6">
    <location>
        <begin position="21"/>
        <end position="43"/>
    </location>
</feature>
<dbReference type="GO" id="GO:0000155">
    <property type="term" value="F:phosphorelay sensor kinase activity"/>
    <property type="evidence" value="ECO:0007669"/>
    <property type="project" value="InterPro"/>
</dbReference>
<dbReference type="PANTHER" id="PTHR45339:SF1">
    <property type="entry name" value="HYBRID SIGNAL TRANSDUCTION HISTIDINE KINASE J"/>
    <property type="match status" value="1"/>
</dbReference>
<keyword evidence="3 5" id="KW-0597">Phosphoprotein</keyword>
<dbReference type="InterPro" id="IPR001789">
    <property type="entry name" value="Sig_transdc_resp-reg_receiver"/>
</dbReference>
<feature type="transmembrane region" description="Helical" evidence="6">
    <location>
        <begin position="176"/>
        <end position="194"/>
    </location>
</feature>
<dbReference type="InterPro" id="IPR036890">
    <property type="entry name" value="HATPase_C_sf"/>
</dbReference>
<protein>
    <recommendedName>
        <fullName evidence="2">histidine kinase</fullName>
        <ecNumber evidence="2">2.7.13.3</ecNumber>
    </recommendedName>
</protein>
<dbReference type="Gene3D" id="3.40.50.2300">
    <property type="match status" value="1"/>
</dbReference>
<proteinExistence type="predicted"/>
<dbReference type="PROSITE" id="PS50110">
    <property type="entry name" value="RESPONSE_REGULATORY"/>
    <property type="match status" value="1"/>
</dbReference>
<accession>A0A556QN21</accession>
<evidence type="ECO:0000256" key="1">
    <source>
        <dbReference type="ARBA" id="ARBA00000085"/>
    </source>
</evidence>
<evidence type="ECO:0000256" key="3">
    <source>
        <dbReference type="ARBA" id="ARBA00022553"/>
    </source>
</evidence>
<keyword evidence="4" id="KW-0902">Two-component regulatory system</keyword>
<feature type="transmembrane region" description="Helical" evidence="6">
    <location>
        <begin position="84"/>
        <end position="107"/>
    </location>
</feature>
<dbReference type="SMART" id="SM00388">
    <property type="entry name" value="HisKA"/>
    <property type="match status" value="1"/>
</dbReference>
<evidence type="ECO:0000256" key="4">
    <source>
        <dbReference type="ARBA" id="ARBA00023012"/>
    </source>
</evidence>
<dbReference type="InterPro" id="IPR005467">
    <property type="entry name" value="His_kinase_dom"/>
</dbReference>
<dbReference type="AlphaFoldDB" id="A0A556QN21"/>
<dbReference type="CDD" id="cd17546">
    <property type="entry name" value="REC_hyHK_CKI1_RcsC-like"/>
    <property type="match status" value="1"/>
</dbReference>
<evidence type="ECO:0000256" key="2">
    <source>
        <dbReference type="ARBA" id="ARBA00012438"/>
    </source>
</evidence>
<dbReference type="SMART" id="SM00448">
    <property type="entry name" value="REC"/>
    <property type="match status" value="1"/>
</dbReference>
<keyword evidence="10" id="KW-1185">Reference proteome</keyword>
<feature type="domain" description="Response regulatory" evidence="8">
    <location>
        <begin position="490"/>
        <end position="608"/>
    </location>
</feature>
<dbReference type="RefSeq" id="WP_144228374.1">
    <property type="nucleotide sequence ID" value="NZ_CBCRVV010000001.1"/>
</dbReference>
<reference evidence="9 10" key="1">
    <citation type="submission" date="2019-07" db="EMBL/GenBank/DDBJ databases">
        <title>Description of 53C-WASEF.</title>
        <authorList>
            <person name="Pitt A."/>
            <person name="Hahn M.W."/>
        </authorList>
    </citation>
    <scope>NUCLEOTIDE SEQUENCE [LARGE SCALE GENOMIC DNA]</scope>
    <source>
        <strain evidence="9 10">53C-WASEF</strain>
    </source>
</reference>
<dbReference type="SUPFAM" id="SSF52172">
    <property type="entry name" value="CheY-like"/>
    <property type="match status" value="1"/>
</dbReference>
<comment type="catalytic activity">
    <reaction evidence="1">
        <text>ATP + protein L-histidine = ADP + protein N-phospho-L-histidine.</text>
        <dbReference type="EC" id="2.7.13.3"/>
    </reaction>
</comment>
<dbReference type="PROSITE" id="PS50109">
    <property type="entry name" value="HIS_KIN"/>
    <property type="match status" value="1"/>
</dbReference>
<gene>
    <name evidence="9" type="ORF">FPL22_01610</name>
</gene>
<dbReference type="Pfam" id="PF02518">
    <property type="entry name" value="HATPase_c"/>
    <property type="match status" value="1"/>
</dbReference>
<organism evidence="9 10">
    <name type="scientific">Rariglobus hedericola</name>
    <dbReference type="NCBI Taxonomy" id="2597822"/>
    <lineage>
        <taxon>Bacteria</taxon>
        <taxon>Pseudomonadati</taxon>
        <taxon>Verrucomicrobiota</taxon>
        <taxon>Opitutia</taxon>
        <taxon>Opitutales</taxon>
        <taxon>Opitutaceae</taxon>
        <taxon>Rariglobus</taxon>
    </lineage>
</organism>
<name>A0A556QN21_9BACT</name>
<evidence type="ECO:0000313" key="10">
    <source>
        <dbReference type="Proteomes" id="UP000315648"/>
    </source>
</evidence>
<dbReference type="SUPFAM" id="SSF47384">
    <property type="entry name" value="Homodimeric domain of signal transducing histidine kinase"/>
    <property type="match status" value="1"/>
</dbReference>
<dbReference type="Proteomes" id="UP000315648">
    <property type="component" value="Unassembled WGS sequence"/>
</dbReference>
<dbReference type="EC" id="2.7.13.3" evidence="2"/>
<dbReference type="SUPFAM" id="SSF55874">
    <property type="entry name" value="ATPase domain of HSP90 chaperone/DNA topoisomerase II/histidine kinase"/>
    <property type="match status" value="1"/>
</dbReference>
<feature type="domain" description="Histidine kinase" evidence="7">
    <location>
        <begin position="246"/>
        <end position="469"/>
    </location>
</feature>
<dbReference type="Gene3D" id="1.10.287.130">
    <property type="match status" value="1"/>
</dbReference>
<dbReference type="Pfam" id="PF00072">
    <property type="entry name" value="Response_reg"/>
    <property type="match status" value="1"/>
</dbReference>
<dbReference type="InterPro" id="IPR036097">
    <property type="entry name" value="HisK_dim/P_sf"/>
</dbReference>
<dbReference type="FunFam" id="3.30.565.10:FF:000010">
    <property type="entry name" value="Sensor histidine kinase RcsC"/>
    <property type="match status" value="1"/>
</dbReference>
<dbReference type="CDD" id="cd16922">
    <property type="entry name" value="HATPase_EvgS-ArcB-TorS-like"/>
    <property type="match status" value="1"/>
</dbReference>
<dbReference type="EMBL" id="VMBG01000001">
    <property type="protein sequence ID" value="TSJ78033.1"/>
    <property type="molecule type" value="Genomic_DNA"/>
</dbReference>
<feature type="transmembrane region" description="Helical" evidence="6">
    <location>
        <begin position="113"/>
        <end position="131"/>
    </location>
</feature>
<feature type="modified residue" description="4-aspartylphosphate" evidence="5">
    <location>
        <position position="540"/>
    </location>
</feature>
<keyword evidence="6" id="KW-0472">Membrane</keyword>
<keyword evidence="6" id="KW-0812">Transmembrane</keyword>
<evidence type="ECO:0000313" key="9">
    <source>
        <dbReference type="EMBL" id="TSJ78033.1"/>
    </source>
</evidence>
<dbReference type="CDD" id="cd00082">
    <property type="entry name" value="HisKA"/>
    <property type="match status" value="1"/>
</dbReference>